<keyword evidence="5 9" id="KW-0862">Zinc</keyword>
<dbReference type="PANTHER" id="PTHR43660:SF1">
    <property type="entry name" value="DIPEPTIDYL CARBOXYPEPTIDASE"/>
    <property type="match status" value="1"/>
</dbReference>
<dbReference type="RefSeq" id="WP_370563859.1">
    <property type="nucleotide sequence ID" value="NZ_JBFWIB010000005.1"/>
</dbReference>
<evidence type="ECO:0000256" key="5">
    <source>
        <dbReference type="ARBA" id="ARBA00022833"/>
    </source>
</evidence>
<dbReference type="InterPro" id="IPR045090">
    <property type="entry name" value="Pept_M3A_M3B"/>
</dbReference>
<protein>
    <recommendedName>
        <fullName evidence="8">oligopeptidase A</fullName>
        <ecNumber evidence="8">3.4.24.70</ecNumber>
    </recommendedName>
</protein>
<sequence>MTNPLLDFSGAPRFDAIRPEHVAPAMDVLLAEAEAAVKAAETVAPVTWESFIVPLEDATERLARAWGQVTHLQAVLHSKPLREAYNANLPRVTRFYSTLGQNLALFAPYRTLAESAEFAGFDAARRKTVEHALRDFRLGGAELSDDRKARFSQVREELAALAAKFSEHVLDATDAFALYVEDASELAGLPDDVIDACRAAAEQDDRSGYKLTLQMPCYLPVQAYADNRALREQLYRAHGVRASETGPAELDNTALIDRILALRAELAELLGFSSYAEVSLATKMARTPEEVLAFLRDLAARAKLFAQRDRAELEAFARDELDVEALQPWDLGYVSEKLKQARYRYSGQEVKQYFTEPKVLAGLFDVIGSLYGVTVAQDEAPVWHEDVRFYRLTDAGGRLVGQFYLDLYAREGKRGGAWMDDCRNRRERPGAGGGTQTPLVYLVCNFGKGAGGRPATFRHDEVTTLFHEMGHGLHQLLTEVGELSVAGINGVEWDAVELPSQFMENFCWEWERVQAMTAHVETGAPLPRDLFDRMLAARHFQSGMQTVRQLEFALFDMELHSRFNPARDDVMALLERVRDEVAVNRPPAWHRFPHQFAHIFAGGYAAGYYSYKWAEVLSADAYAAFEEAPDQLAATGARFRDEILARGGSRPALENFKAFRGREPAIDALLRHSGMAD</sequence>
<dbReference type="Proteomes" id="UP001566331">
    <property type="component" value="Unassembled WGS sequence"/>
</dbReference>
<dbReference type="EMBL" id="JBFWIC010000008">
    <property type="protein sequence ID" value="MEZ0474540.1"/>
    <property type="molecule type" value="Genomic_DNA"/>
</dbReference>
<dbReference type="Gene3D" id="3.40.390.10">
    <property type="entry name" value="Collagenase (Catalytic Domain)"/>
    <property type="match status" value="1"/>
</dbReference>
<evidence type="ECO:0000256" key="6">
    <source>
        <dbReference type="ARBA" id="ARBA00023049"/>
    </source>
</evidence>
<dbReference type="Pfam" id="PF01432">
    <property type="entry name" value="Peptidase_M3"/>
    <property type="match status" value="1"/>
</dbReference>
<evidence type="ECO:0000256" key="4">
    <source>
        <dbReference type="ARBA" id="ARBA00022801"/>
    </source>
</evidence>
<evidence type="ECO:0000259" key="10">
    <source>
        <dbReference type="Pfam" id="PF01432"/>
    </source>
</evidence>
<gene>
    <name evidence="12" type="ORF">AB6713_07895</name>
</gene>
<comment type="similarity">
    <text evidence="1 9">Belongs to the peptidase M3 family.</text>
</comment>
<evidence type="ECO:0000259" key="11">
    <source>
        <dbReference type="Pfam" id="PF19310"/>
    </source>
</evidence>
<dbReference type="InterPro" id="IPR045666">
    <property type="entry name" value="OpdA_N"/>
</dbReference>
<dbReference type="CDD" id="cd06456">
    <property type="entry name" value="M3A_DCP"/>
    <property type="match status" value="1"/>
</dbReference>
<evidence type="ECO:0000256" key="8">
    <source>
        <dbReference type="ARBA" id="ARBA00026100"/>
    </source>
</evidence>
<organism evidence="12 13">
    <name type="scientific">Luteimonas salinilitoris</name>
    <dbReference type="NCBI Taxonomy" id="3237697"/>
    <lineage>
        <taxon>Bacteria</taxon>
        <taxon>Pseudomonadati</taxon>
        <taxon>Pseudomonadota</taxon>
        <taxon>Gammaproteobacteria</taxon>
        <taxon>Lysobacterales</taxon>
        <taxon>Lysobacteraceae</taxon>
        <taxon>Luteimonas</taxon>
    </lineage>
</organism>
<feature type="domain" description="Peptidase M3A/M3B catalytic" evidence="10">
    <location>
        <begin position="222"/>
        <end position="674"/>
    </location>
</feature>
<dbReference type="InterPro" id="IPR024077">
    <property type="entry name" value="Neurolysin/TOP_dom2"/>
</dbReference>
<keyword evidence="3 9" id="KW-0479">Metal-binding</keyword>
<keyword evidence="6 9" id="KW-0482">Metalloprotease</keyword>
<evidence type="ECO:0000313" key="12">
    <source>
        <dbReference type="EMBL" id="MEZ0474540.1"/>
    </source>
</evidence>
<evidence type="ECO:0000256" key="3">
    <source>
        <dbReference type="ARBA" id="ARBA00022723"/>
    </source>
</evidence>
<evidence type="ECO:0000256" key="2">
    <source>
        <dbReference type="ARBA" id="ARBA00022670"/>
    </source>
</evidence>
<dbReference type="InterPro" id="IPR034005">
    <property type="entry name" value="M3A_DCP"/>
</dbReference>
<evidence type="ECO:0000313" key="13">
    <source>
        <dbReference type="Proteomes" id="UP001566331"/>
    </source>
</evidence>
<dbReference type="InterPro" id="IPR024079">
    <property type="entry name" value="MetalloPept_cat_dom_sf"/>
</dbReference>
<comment type="catalytic activity">
    <reaction evidence="7">
        <text>Hydrolysis of oligopeptides, with broad specificity. Gly or Ala commonly occur as P1 or P1' residues, but more distant residues are also important, as is shown by the fact that Z-Gly-Pro-Gly-|-Gly-Pro-Ala is cleaved, but not Z-(Gly)(5).</text>
        <dbReference type="EC" id="3.4.24.70"/>
    </reaction>
</comment>
<dbReference type="EC" id="3.4.24.70" evidence="8"/>
<keyword evidence="13" id="KW-1185">Reference proteome</keyword>
<comment type="cofactor">
    <cofactor evidence="9">
        <name>Zn(2+)</name>
        <dbReference type="ChEBI" id="CHEBI:29105"/>
    </cofactor>
    <text evidence="9">Binds 1 zinc ion.</text>
</comment>
<comment type="caution">
    <text evidence="12">The sequence shown here is derived from an EMBL/GenBank/DDBJ whole genome shotgun (WGS) entry which is preliminary data.</text>
</comment>
<dbReference type="Pfam" id="PF19310">
    <property type="entry name" value="TOP_N"/>
    <property type="match status" value="1"/>
</dbReference>
<evidence type="ECO:0000256" key="9">
    <source>
        <dbReference type="RuleBase" id="RU003435"/>
    </source>
</evidence>
<name>A0ABV4HP72_9GAMM</name>
<dbReference type="Gene3D" id="1.10.1370.10">
    <property type="entry name" value="Neurolysin, domain 3"/>
    <property type="match status" value="1"/>
</dbReference>
<keyword evidence="4 9" id="KW-0378">Hydrolase</keyword>
<evidence type="ECO:0000256" key="1">
    <source>
        <dbReference type="ARBA" id="ARBA00006040"/>
    </source>
</evidence>
<keyword evidence="2 9" id="KW-0645">Protease</keyword>
<evidence type="ECO:0000256" key="7">
    <source>
        <dbReference type="ARBA" id="ARBA00024603"/>
    </source>
</evidence>
<dbReference type="PANTHER" id="PTHR43660">
    <property type="entry name" value="DIPEPTIDYL CARBOXYPEPTIDASE"/>
    <property type="match status" value="1"/>
</dbReference>
<proteinExistence type="inferred from homology"/>
<reference evidence="12 13" key="1">
    <citation type="submission" date="2024-07" db="EMBL/GenBank/DDBJ databases">
        <title>Luteimonas salilacus sp. nov., isolated from the shore soil of Salt Lake in Tibet of China.</title>
        <authorList>
            <person name="Zhang X."/>
            <person name="Li A."/>
        </authorList>
    </citation>
    <scope>NUCLEOTIDE SEQUENCE [LARGE SCALE GENOMIC DNA]</scope>
    <source>
        <strain evidence="12 13">B3-2-R+30</strain>
    </source>
</reference>
<dbReference type="SUPFAM" id="SSF55486">
    <property type="entry name" value="Metalloproteases ('zincins'), catalytic domain"/>
    <property type="match status" value="1"/>
</dbReference>
<accession>A0ABV4HP72</accession>
<feature type="domain" description="Oligopeptidase A N-terminal" evidence="11">
    <location>
        <begin position="27"/>
        <end position="148"/>
    </location>
</feature>
<dbReference type="InterPro" id="IPR001567">
    <property type="entry name" value="Pept_M3A_M3B_dom"/>
</dbReference>